<proteinExistence type="predicted"/>
<evidence type="ECO:0000256" key="2">
    <source>
        <dbReference type="ARBA" id="ARBA00022737"/>
    </source>
</evidence>
<gene>
    <name evidence="4" type="ORF">GSOID_T00006548001</name>
</gene>
<evidence type="ECO:0000313" key="5">
    <source>
        <dbReference type="Proteomes" id="UP000001307"/>
    </source>
</evidence>
<dbReference type="EMBL" id="FN653034">
    <property type="protein sequence ID" value="CBY09019.1"/>
    <property type="molecule type" value="Genomic_DNA"/>
</dbReference>
<dbReference type="SUPFAM" id="SSF75399">
    <property type="entry name" value="Plakin repeat"/>
    <property type="match status" value="2"/>
</dbReference>
<organism evidence="4">
    <name type="scientific">Oikopleura dioica</name>
    <name type="common">Tunicate</name>
    <dbReference type="NCBI Taxonomy" id="34765"/>
    <lineage>
        <taxon>Eukaryota</taxon>
        <taxon>Metazoa</taxon>
        <taxon>Chordata</taxon>
        <taxon>Tunicata</taxon>
        <taxon>Appendicularia</taxon>
        <taxon>Copelata</taxon>
        <taxon>Oikopleuridae</taxon>
        <taxon>Oikopleura</taxon>
    </lineage>
</organism>
<dbReference type="GO" id="GO:0005737">
    <property type="term" value="C:cytoplasm"/>
    <property type="evidence" value="ECO:0007669"/>
    <property type="project" value="TreeGrafter"/>
</dbReference>
<dbReference type="Proteomes" id="UP000001307">
    <property type="component" value="Unassembled WGS sequence"/>
</dbReference>
<dbReference type="GO" id="GO:0005198">
    <property type="term" value="F:structural molecule activity"/>
    <property type="evidence" value="ECO:0007669"/>
    <property type="project" value="TreeGrafter"/>
</dbReference>
<dbReference type="GO" id="GO:0045095">
    <property type="term" value="C:keratin filament"/>
    <property type="evidence" value="ECO:0007669"/>
    <property type="project" value="TreeGrafter"/>
</dbReference>
<protein>
    <submittedName>
        <fullName evidence="4">Uncharacterized protein</fullName>
    </submittedName>
</protein>
<name>E4XBP4_OIKDI</name>
<keyword evidence="3" id="KW-0472">Membrane</keyword>
<keyword evidence="3" id="KW-1133">Transmembrane helix</keyword>
<dbReference type="AlphaFoldDB" id="E4XBP4"/>
<dbReference type="GO" id="GO:0045110">
    <property type="term" value="P:intermediate filament bundle assembly"/>
    <property type="evidence" value="ECO:0007669"/>
    <property type="project" value="TreeGrafter"/>
</dbReference>
<dbReference type="InterPro" id="IPR001101">
    <property type="entry name" value="Plectin_repeat"/>
</dbReference>
<keyword evidence="3" id="KW-0812">Transmembrane</keyword>
<evidence type="ECO:0000256" key="3">
    <source>
        <dbReference type="SAM" id="Phobius"/>
    </source>
</evidence>
<keyword evidence="5" id="KW-1185">Reference proteome</keyword>
<keyword evidence="1" id="KW-0597">Phosphoprotein</keyword>
<dbReference type="GO" id="GO:0030054">
    <property type="term" value="C:cell junction"/>
    <property type="evidence" value="ECO:0007669"/>
    <property type="project" value="TreeGrafter"/>
</dbReference>
<dbReference type="GO" id="GO:0016020">
    <property type="term" value="C:membrane"/>
    <property type="evidence" value="ECO:0007669"/>
    <property type="project" value="TreeGrafter"/>
</dbReference>
<accession>E4XBP4</accession>
<dbReference type="PANTHER" id="PTHR23169">
    <property type="entry name" value="ENVOPLAKIN"/>
    <property type="match status" value="1"/>
</dbReference>
<dbReference type="InterPro" id="IPR035915">
    <property type="entry name" value="Plakin_repeat_sf"/>
</dbReference>
<dbReference type="GO" id="GO:0042060">
    <property type="term" value="P:wound healing"/>
    <property type="evidence" value="ECO:0007669"/>
    <property type="project" value="TreeGrafter"/>
</dbReference>
<evidence type="ECO:0000256" key="1">
    <source>
        <dbReference type="ARBA" id="ARBA00022553"/>
    </source>
</evidence>
<dbReference type="SMART" id="SM00250">
    <property type="entry name" value="PLEC"/>
    <property type="match status" value="8"/>
</dbReference>
<dbReference type="GO" id="GO:1990254">
    <property type="term" value="F:keratin filament binding"/>
    <property type="evidence" value="ECO:0007669"/>
    <property type="project" value="TreeGrafter"/>
</dbReference>
<dbReference type="InParanoid" id="E4XBP4"/>
<dbReference type="OrthoDB" id="8919664at2759"/>
<dbReference type="PANTHER" id="PTHR23169:SF21">
    <property type="entry name" value="EPIPLAKIN"/>
    <property type="match status" value="1"/>
</dbReference>
<feature type="transmembrane region" description="Helical" evidence="3">
    <location>
        <begin position="12"/>
        <end position="36"/>
    </location>
</feature>
<sequence>MASYLLDAISIQLFVSLIILVVEVLAVHIGLVVCLIKFRYYRGKYQTLKDLKKFKDFVSKEVKPLVETTDSEAQSDESCFDNNGYLSIIKEKIVEKSFPLHDIAGEQHQQHPLESRKVSVAPSADTYGEGYVNEEMYTFSHPNNKYQTDDVQYQIEEGPPQYDEYNGQQQASYLDEPSQFSGIDTEKMVDFSRDQLDVDREEIATRTGADKLWVPNGFHGKTTVLNLYVTQLITSSQLQQLHLGQIGLEEIMNYTWRFLYGDSPVGGVLDIKTRETYNVSEAFEKGLLSKKQAIMLLEAQACLACMINPKSGEKLRVEDALIAGYVSAKFKRHLLLAEQAVFGYEAVDGQILSLFDAMKLGMVPQGMAYRIMEVQFVTGGLICPRRRHRVPTNVALHSGLIDTQTLGVLQNRQSGESYRKLYDTAQDDPESGFRVIYIDPASAVPKEPKSIDHTMFDEPVQHFNTDNKLETLAQSGMIDQAILQKFKKGEIDESAVKEKLMPFVGGSGAIGGVLHKESGQIYSFAEALELRLIKRSVAIEFMQAQIATGGLINPKTGEKTSLQNGISYNWVPKIFEHTLLEAERAYKGFTLAGHSGPVPLVEAIRVGIVGEMQGTRFLEAQVATGGLVDPAYGYRIPLDMAKSQNLVDNRVMGLLTPETSEQKGYIDPQTGENKTYEELLSACAKRNNIPLLQVTDRANQITQNQMVFIG</sequence>
<reference evidence="4" key="1">
    <citation type="journal article" date="2010" name="Science">
        <title>Plasticity of animal genome architecture unmasked by rapid evolution of a pelagic tunicate.</title>
        <authorList>
            <person name="Denoeud F."/>
            <person name="Henriet S."/>
            <person name="Mungpakdee S."/>
            <person name="Aury J.M."/>
            <person name="Da Silva C."/>
            <person name="Brinkmann H."/>
            <person name="Mikhaleva J."/>
            <person name="Olsen L.C."/>
            <person name="Jubin C."/>
            <person name="Canestro C."/>
            <person name="Bouquet J.M."/>
            <person name="Danks G."/>
            <person name="Poulain J."/>
            <person name="Campsteijn C."/>
            <person name="Adamski M."/>
            <person name="Cross I."/>
            <person name="Yadetie F."/>
            <person name="Muffato M."/>
            <person name="Louis A."/>
            <person name="Butcher S."/>
            <person name="Tsagkogeorga G."/>
            <person name="Konrad A."/>
            <person name="Singh S."/>
            <person name="Jensen M.F."/>
            <person name="Cong E.H."/>
            <person name="Eikeseth-Otteraa H."/>
            <person name="Noel B."/>
            <person name="Anthouard V."/>
            <person name="Porcel B.M."/>
            <person name="Kachouri-Lafond R."/>
            <person name="Nishino A."/>
            <person name="Ugolini M."/>
            <person name="Chourrout P."/>
            <person name="Nishida H."/>
            <person name="Aasland R."/>
            <person name="Huzurbazar S."/>
            <person name="Westhof E."/>
            <person name="Delsuc F."/>
            <person name="Lehrach H."/>
            <person name="Reinhardt R."/>
            <person name="Weissenbach J."/>
            <person name="Roy S.W."/>
            <person name="Artiguenave F."/>
            <person name="Postlethwait J.H."/>
            <person name="Manak J.R."/>
            <person name="Thompson E.M."/>
            <person name="Jaillon O."/>
            <person name="Du Pasquier L."/>
            <person name="Boudinot P."/>
            <person name="Liberles D.A."/>
            <person name="Volff J.N."/>
            <person name="Philippe H."/>
            <person name="Lenhard B."/>
            <person name="Roest Crollius H."/>
            <person name="Wincker P."/>
            <person name="Chourrout D."/>
        </authorList>
    </citation>
    <scope>NUCLEOTIDE SEQUENCE [LARGE SCALE GENOMIC DNA]</scope>
</reference>
<dbReference type="Gene3D" id="3.90.1290.10">
    <property type="entry name" value="Plakin repeat"/>
    <property type="match status" value="2"/>
</dbReference>
<dbReference type="GO" id="GO:0042995">
    <property type="term" value="C:cell projection"/>
    <property type="evidence" value="ECO:0007669"/>
    <property type="project" value="UniProtKB-SubCell"/>
</dbReference>
<keyword evidence="2" id="KW-0677">Repeat</keyword>
<dbReference type="InterPro" id="IPR043197">
    <property type="entry name" value="Plakin"/>
</dbReference>
<dbReference type="Pfam" id="PF00681">
    <property type="entry name" value="Plectin"/>
    <property type="match status" value="4"/>
</dbReference>
<evidence type="ECO:0000313" key="4">
    <source>
        <dbReference type="EMBL" id="CBY09019.1"/>
    </source>
</evidence>